<organism evidence="3 4">
    <name type="scientific">Alosa alosa</name>
    <name type="common">allis shad</name>
    <dbReference type="NCBI Taxonomy" id="278164"/>
    <lineage>
        <taxon>Eukaryota</taxon>
        <taxon>Metazoa</taxon>
        <taxon>Chordata</taxon>
        <taxon>Craniata</taxon>
        <taxon>Vertebrata</taxon>
        <taxon>Euteleostomi</taxon>
        <taxon>Actinopterygii</taxon>
        <taxon>Neopterygii</taxon>
        <taxon>Teleostei</taxon>
        <taxon>Clupei</taxon>
        <taxon>Clupeiformes</taxon>
        <taxon>Clupeoidei</taxon>
        <taxon>Clupeidae</taxon>
        <taxon>Alosa</taxon>
    </lineage>
</organism>
<dbReference type="SUPFAM" id="SSF53098">
    <property type="entry name" value="Ribonuclease H-like"/>
    <property type="match status" value="1"/>
</dbReference>
<keyword evidence="4" id="KW-1185">Reference proteome</keyword>
<name>A0AAV6GRT4_9TELE</name>
<evidence type="ECO:0000256" key="1">
    <source>
        <dbReference type="SAM" id="MobiDB-lite"/>
    </source>
</evidence>
<dbReference type="AlphaFoldDB" id="A0AAV6GRT4"/>
<dbReference type="Pfam" id="PF05699">
    <property type="entry name" value="Dimer_Tnp_hAT"/>
    <property type="match status" value="1"/>
</dbReference>
<dbReference type="PANTHER" id="PTHR47611">
    <property type="entry name" value="HAT DIMERISATION DOMAIN, C-TERMINAL"/>
    <property type="match status" value="1"/>
</dbReference>
<feature type="region of interest" description="Disordered" evidence="1">
    <location>
        <begin position="21"/>
        <end position="46"/>
    </location>
</feature>
<reference evidence="3" key="1">
    <citation type="submission" date="2020-10" db="EMBL/GenBank/DDBJ databases">
        <title>Chromosome-scale genome assembly of the Allis shad, Alosa alosa.</title>
        <authorList>
            <person name="Margot Z."/>
            <person name="Christophe K."/>
            <person name="Cabau C."/>
            <person name="Louis A."/>
            <person name="Berthelot C."/>
            <person name="Parey E."/>
            <person name="Roest Crollius H."/>
            <person name="Montfort J."/>
            <person name="Robinson-Rechavi M."/>
            <person name="Bucao C."/>
            <person name="Bouchez O."/>
            <person name="Gislard M."/>
            <person name="Lluch J."/>
            <person name="Milhes M."/>
            <person name="Lampietro C."/>
            <person name="Lopez Roques C."/>
            <person name="Donnadieu C."/>
            <person name="Braasch I."/>
            <person name="Desvignes T."/>
            <person name="Postlethwait J."/>
            <person name="Bobe J."/>
            <person name="Guiguen Y."/>
        </authorList>
    </citation>
    <scope>NUCLEOTIDE SEQUENCE</scope>
    <source>
        <strain evidence="3">M-15738</strain>
        <tissue evidence="3">Blood</tissue>
    </source>
</reference>
<proteinExistence type="predicted"/>
<dbReference type="GO" id="GO:0046983">
    <property type="term" value="F:protein dimerization activity"/>
    <property type="evidence" value="ECO:0007669"/>
    <property type="project" value="InterPro"/>
</dbReference>
<dbReference type="PANTHER" id="PTHR47611:SF1">
    <property type="entry name" value="CCHC-TYPE DOMAIN-CONTAINING PROTEIN"/>
    <property type="match status" value="1"/>
</dbReference>
<dbReference type="InterPro" id="IPR008906">
    <property type="entry name" value="HATC_C_dom"/>
</dbReference>
<dbReference type="InterPro" id="IPR012337">
    <property type="entry name" value="RNaseH-like_sf"/>
</dbReference>
<evidence type="ECO:0000313" key="3">
    <source>
        <dbReference type="EMBL" id="KAG5277570.1"/>
    </source>
</evidence>
<protein>
    <recommendedName>
        <fullName evidence="2">HAT C-terminal dimerisation domain-containing protein</fullName>
    </recommendedName>
</protein>
<evidence type="ECO:0000259" key="2">
    <source>
        <dbReference type="Pfam" id="PF05699"/>
    </source>
</evidence>
<dbReference type="EMBL" id="JADWDJ010000008">
    <property type="protein sequence ID" value="KAG5277570.1"/>
    <property type="molecule type" value="Genomic_DNA"/>
</dbReference>
<evidence type="ECO:0000313" key="4">
    <source>
        <dbReference type="Proteomes" id="UP000823561"/>
    </source>
</evidence>
<sequence>MFTLAERTDIQQQVRIQTNRFREGEDARWHEQSTQSGSGAVAAAGPAPKRRALAEFEDAWENVRVENEDTDEIQVCLSLSLNPTMEADGRDLLSWWKQHETTLPLLARLARMVFSVPASSSSSERAFSAAGRMIWERRTGLAPETVDAVLFLHDAK</sequence>
<comment type="caution">
    <text evidence="3">The sequence shown here is derived from an EMBL/GenBank/DDBJ whole genome shotgun (WGS) entry which is preliminary data.</text>
</comment>
<accession>A0AAV6GRT4</accession>
<dbReference type="Proteomes" id="UP000823561">
    <property type="component" value="Chromosome 8"/>
</dbReference>
<gene>
    <name evidence="3" type="ORF">AALO_G00119130</name>
</gene>
<feature type="domain" description="HAT C-terminal dimerisation" evidence="2">
    <location>
        <begin position="83"/>
        <end position="154"/>
    </location>
</feature>
<feature type="compositionally biased region" description="Basic and acidic residues" evidence="1">
    <location>
        <begin position="21"/>
        <end position="31"/>
    </location>
</feature>